<dbReference type="SUPFAM" id="SSF160246">
    <property type="entry name" value="EspE N-terminal domain-like"/>
    <property type="match status" value="1"/>
</dbReference>
<proteinExistence type="inferred from homology"/>
<evidence type="ECO:0000256" key="1">
    <source>
        <dbReference type="ARBA" id="ARBA00006611"/>
    </source>
</evidence>
<dbReference type="InterPro" id="IPR001482">
    <property type="entry name" value="T2SS/T4SS_dom"/>
</dbReference>
<dbReference type="Gene3D" id="3.40.50.300">
    <property type="entry name" value="P-loop containing nucleotide triphosphate hydrolases"/>
    <property type="match status" value="1"/>
</dbReference>
<protein>
    <submittedName>
        <fullName evidence="5">GspE/PulE family protein</fullName>
    </submittedName>
</protein>
<gene>
    <name evidence="5" type="ORF">ACG01O_18895</name>
</gene>
<name>A0ABW7H3A5_9BURK</name>
<dbReference type="InterPro" id="IPR037257">
    <property type="entry name" value="T2SS_E_N_sf"/>
</dbReference>
<keyword evidence="3" id="KW-0067">ATP-binding</keyword>
<dbReference type="EMBL" id="JBIGIB010000006">
    <property type="protein sequence ID" value="MFG6468698.1"/>
    <property type="molecule type" value="Genomic_DNA"/>
</dbReference>
<reference evidence="5 6" key="1">
    <citation type="submission" date="2024-08" db="EMBL/GenBank/DDBJ databases">
        <authorList>
            <person name="Lu H."/>
        </authorList>
    </citation>
    <scope>NUCLEOTIDE SEQUENCE [LARGE SCALE GENOMIC DNA]</scope>
    <source>
        <strain evidence="5 6">BYS87W</strain>
    </source>
</reference>
<dbReference type="Pfam" id="PF05157">
    <property type="entry name" value="MshEN"/>
    <property type="match status" value="1"/>
</dbReference>
<feature type="domain" description="Bacterial type II secretion system protein E" evidence="4">
    <location>
        <begin position="372"/>
        <end position="386"/>
    </location>
</feature>
<dbReference type="PANTHER" id="PTHR30258:SF2">
    <property type="entry name" value="COMG OPERON PROTEIN 1"/>
    <property type="match status" value="1"/>
</dbReference>
<dbReference type="InterPro" id="IPR007831">
    <property type="entry name" value="T2SS_GspE_N"/>
</dbReference>
<dbReference type="PROSITE" id="PS00662">
    <property type="entry name" value="T2SP_E"/>
    <property type="match status" value="1"/>
</dbReference>
<dbReference type="Gene3D" id="3.30.450.90">
    <property type="match status" value="1"/>
</dbReference>
<accession>A0ABW7H3A5</accession>
<evidence type="ECO:0000256" key="3">
    <source>
        <dbReference type="ARBA" id="ARBA00022840"/>
    </source>
</evidence>
<evidence type="ECO:0000259" key="4">
    <source>
        <dbReference type="PROSITE" id="PS00662"/>
    </source>
</evidence>
<evidence type="ECO:0000256" key="2">
    <source>
        <dbReference type="ARBA" id="ARBA00022741"/>
    </source>
</evidence>
<dbReference type="PANTHER" id="PTHR30258">
    <property type="entry name" value="TYPE II SECRETION SYSTEM PROTEIN GSPE-RELATED"/>
    <property type="match status" value="1"/>
</dbReference>
<organism evidence="5 6">
    <name type="scientific">Pelomonas baiyunensis</name>
    <dbReference type="NCBI Taxonomy" id="3299026"/>
    <lineage>
        <taxon>Bacteria</taxon>
        <taxon>Pseudomonadati</taxon>
        <taxon>Pseudomonadota</taxon>
        <taxon>Betaproteobacteria</taxon>
        <taxon>Burkholderiales</taxon>
        <taxon>Sphaerotilaceae</taxon>
        <taxon>Roseateles</taxon>
    </lineage>
</organism>
<evidence type="ECO:0000313" key="6">
    <source>
        <dbReference type="Proteomes" id="UP001606303"/>
    </source>
</evidence>
<keyword evidence="6" id="KW-1185">Reference proteome</keyword>
<evidence type="ECO:0000313" key="5">
    <source>
        <dbReference type="EMBL" id="MFG6468698.1"/>
    </source>
</evidence>
<dbReference type="InterPro" id="IPR003593">
    <property type="entry name" value="AAA+_ATPase"/>
</dbReference>
<sequence>MSEMPVAPRRIGELLLAREQIRADDLNAALRFQAEQGGRLGAVLLRMGAVTAERLYAALSDQLGLGWRRFEDLDEGALRLALKDLAPVAGHLLRMGLLPWRDENGWQLACADPLEPELREFAQQHADLKSAVWWLMAPDDAERWVQRLQQGDLTVQTLDERALRELAEDAPVIAWVNNLIAQAVESRASDIHLEPGEREFEVRLRIDGQLHTRLSLGMDRYPAVASRIKLIAGVDIAERRLPQDGRISTRAAGAEMDVRVSSIPAVYGESIVMRLLPKKRADLSLERLGLRPSQLQQFKRWLGLANGLVLVTGPTGAGKSTTLYSALAATNDQSRKILTVEDPVEFRLPQVIQVQAQPEIGYTFARALRAFLRHDPDIIMVGEIRDRETAEIAIQSALTGHLVLATLHTNDAPSAVTRLVDMGVEPFLVGASLRAVMAQRLVRRLCESCAVPTDDAPALGEAELAAALADARAETDAPGDLPRWRRPVGCPACQNTGFKGRVGIYEMLDVGSEMQHAIAREVGLPELVAMARQTGYRSLAQEGALKVVQGATTLDEVLRATGTAES</sequence>
<dbReference type="Proteomes" id="UP001606303">
    <property type="component" value="Unassembled WGS sequence"/>
</dbReference>
<keyword evidence="2" id="KW-0547">Nucleotide-binding</keyword>
<dbReference type="InterPro" id="IPR027417">
    <property type="entry name" value="P-loop_NTPase"/>
</dbReference>
<dbReference type="Pfam" id="PF00437">
    <property type="entry name" value="T2SSE"/>
    <property type="match status" value="1"/>
</dbReference>
<dbReference type="CDD" id="cd01129">
    <property type="entry name" value="PulE-GspE-like"/>
    <property type="match status" value="1"/>
</dbReference>
<dbReference type="RefSeq" id="WP_394386959.1">
    <property type="nucleotide sequence ID" value="NZ_JBIGIB010000006.1"/>
</dbReference>
<dbReference type="SMART" id="SM00382">
    <property type="entry name" value="AAA"/>
    <property type="match status" value="1"/>
</dbReference>
<dbReference type="SUPFAM" id="SSF52540">
    <property type="entry name" value="P-loop containing nucleoside triphosphate hydrolases"/>
    <property type="match status" value="1"/>
</dbReference>
<comment type="similarity">
    <text evidence="1">Belongs to the GSP E family.</text>
</comment>
<comment type="caution">
    <text evidence="5">The sequence shown here is derived from an EMBL/GenBank/DDBJ whole genome shotgun (WGS) entry which is preliminary data.</text>
</comment>
<dbReference type="Gene3D" id="1.10.40.70">
    <property type="match status" value="1"/>
</dbReference>